<protein>
    <submittedName>
        <fullName evidence="2">Uncharacterized protein</fullName>
    </submittedName>
</protein>
<sequence length="184" mass="19338">MAPPAGVIAPIGTIRFSRPPDLSRVHACQRAGDPGGGAGLWRRCFPVCVPCPGGSTGTPMHLNAGVRFVPEPTPKGFHRGARVRGRGSGNCPSRVGPSPQAVQRSRTLPVGCGHHPASFGPARACATRCMSLTCTPKSFPRRRPRAALRTPSARHSGARRVRRDLPCRHQDTGAAQLRPGPAAG</sequence>
<name>A0A286IEL2_9HYPH</name>
<evidence type="ECO:0000256" key="1">
    <source>
        <dbReference type="SAM" id="MobiDB-lite"/>
    </source>
</evidence>
<gene>
    <name evidence="2" type="ORF">SAMN05877838_3486</name>
</gene>
<keyword evidence="3" id="KW-1185">Reference proteome</keyword>
<dbReference type="AlphaFoldDB" id="A0A286IEL2"/>
<dbReference type="EMBL" id="OCPC01000005">
    <property type="protein sequence ID" value="SOE18558.1"/>
    <property type="molecule type" value="Genomic_DNA"/>
</dbReference>
<proteinExistence type="predicted"/>
<evidence type="ECO:0000313" key="2">
    <source>
        <dbReference type="EMBL" id="SOE18558.1"/>
    </source>
</evidence>
<reference evidence="3" key="1">
    <citation type="submission" date="2017-08" db="EMBL/GenBank/DDBJ databases">
        <authorList>
            <person name="Varghese N."/>
            <person name="Submissions S."/>
        </authorList>
    </citation>
    <scope>NUCLEOTIDE SEQUENCE [LARGE SCALE GENOMIC DNA]</scope>
    <source>
        <strain evidence="3">KCTC 23107</strain>
    </source>
</reference>
<feature type="region of interest" description="Disordered" evidence="1">
    <location>
        <begin position="71"/>
        <end position="101"/>
    </location>
</feature>
<evidence type="ECO:0000313" key="3">
    <source>
        <dbReference type="Proteomes" id="UP000219465"/>
    </source>
</evidence>
<feature type="region of interest" description="Disordered" evidence="1">
    <location>
        <begin position="140"/>
        <end position="184"/>
    </location>
</feature>
<feature type="compositionally biased region" description="Basic residues" evidence="1">
    <location>
        <begin position="76"/>
        <end position="85"/>
    </location>
</feature>
<accession>A0A286IEL2</accession>
<organism evidence="2 3">
    <name type="scientific">Hoeflea halophila</name>
    <dbReference type="NCBI Taxonomy" id="714899"/>
    <lineage>
        <taxon>Bacteria</taxon>
        <taxon>Pseudomonadati</taxon>
        <taxon>Pseudomonadota</taxon>
        <taxon>Alphaproteobacteria</taxon>
        <taxon>Hyphomicrobiales</taxon>
        <taxon>Rhizobiaceae</taxon>
        <taxon>Hoeflea</taxon>
    </lineage>
</organism>
<dbReference type="Proteomes" id="UP000219465">
    <property type="component" value="Unassembled WGS sequence"/>
</dbReference>